<dbReference type="RefSeq" id="WP_193122516.1">
    <property type="nucleotide sequence ID" value="NZ_JADBGI010000011.1"/>
</dbReference>
<feature type="transmembrane region" description="Helical" evidence="1">
    <location>
        <begin position="461"/>
        <end position="484"/>
    </location>
</feature>
<protein>
    <submittedName>
        <fullName evidence="2">Anibiotic ABC transporter efflux pump</fullName>
    </submittedName>
</protein>
<dbReference type="Proteomes" id="UP000806528">
    <property type="component" value="Unassembled WGS sequence"/>
</dbReference>
<feature type="transmembrane region" description="Helical" evidence="1">
    <location>
        <begin position="192"/>
        <end position="209"/>
    </location>
</feature>
<accession>A0ABR9P7V7</accession>
<feature type="transmembrane region" description="Helical" evidence="1">
    <location>
        <begin position="432"/>
        <end position="454"/>
    </location>
</feature>
<feature type="transmembrane region" description="Helical" evidence="1">
    <location>
        <begin position="504"/>
        <end position="524"/>
    </location>
</feature>
<gene>
    <name evidence="2" type="ORF">IDM40_14520</name>
</gene>
<evidence type="ECO:0000313" key="3">
    <source>
        <dbReference type="Proteomes" id="UP000806528"/>
    </source>
</evidence>
<feature type="transmembrane region" description="Helical" evidence="1">
    <location>
        <begin position="296"/>
        <end position="316"/>
    </location>
</feature>
<feature type="transmembrane region" description="Helical" evidence="1">
    <location>
        <begin position="22"/>
        <end position="40"/>
    </location>
</feature>
<evidence type="ECO:0000313" key="2">
    <source>
        <dbReference type="EMBL" id="MBE2999911.1"/>
    </source>
</evidence>
<keyword evidence="1" id="KW-0472">Membrane</keyword>
<reference evidence="2 3" key="1">
    <citation type="submission" date="2020-09" db="EMBL/GenBank/DDBJ databases">
        <title>Diversity and distribution of actinomycetes associated with coral in the coast of Hainan.</title>
        <authorList>
            <person name="Li F."/>
        </authorList>
    </citation>
    <scope>NUCLEOTIDE SEQUENCE [LARGE SCALE GENOMIC DNA]</scope>
    <source>
        <strain evidence="2 3">HNM0947</strain>
    </source>
</reference>
<feature type="transmembrane region" description="Helical" evidence="1">
    <location>
        <begin position="161"/>
        <end position="180"/>
    </location>
</feature>
<feature type="transmembrane region" description="Helical" evidence="1">
    <location>
        <begin position="343"/>
        <end position="365"/>
    </location>
</feature>
<comment type="caution">
    <text evidence="2">The sequence shown here is derived from an EMBL/GenBank/DDBJ whole genome shotgun (WGS) entry which is preliminary data.</text>
</comment>
<keyword evidence="1" id="KW-0812">Transmembrane</keyword>
<feature type="transmembrane region" description="Helical" evidence="1">
    <location>
        <begin position="85"/>
        <end position="102"/>
    </location>
</feature>
<dbReference type="EMBL" id="JADBGI010000011">
    <property type="protein sequence ID" value="MBE2999911.1"/>
    <property type="molecule type" value="Genomic_DNA"/>
</dbReference>
<feature type="transmembrane region" description="Helical" evidence="1">
    <location>
        <begin position="242"/>
        <end position="260"/>
    </location>
</feature>
<organism evidence="2 3">
    <name type="scientific">Nocardiopsis coralli</name>
    <dbReference type="NCBI Taxonomy" id="2772213"/>
    <lineage>
        <taxon>Bacteria</taxon>
        <taxon>Bacillati</taxon>
        <taxon>Actinomycetota</taxon>
        <taxon>Actinomycetes</taxon>
        <taxon>Streptosporangiales</taxon>
        <taxon>Nocardiopsidaceae</taxon>
        <taxon>Nocardiopsis</taxon>
    </lineage>
</organism>
<keyword evidence="1" id="KW-1133">Transmembrane helix</keyword>
<feature type="transmembrane region" description="Helical" evidence="1">
    <location>
        <begin position="131"/>
        <end position="155"/>
    </location>
</feature>
<proteinExistence type="predicted"/>
<sequence length="532" mass="54476">MNAFAGTGNLIRFVLRRDRLRLSVWVIALAATVAASVPALDDMFTTDAERQGRAALMDTPTGIVFGGPGYGLDDYQLGPMLVNELTMTLLIALAVFNVLHVVRHTRAEEESGRAELLRAAPVGSGAQPASALITAAAADLLIGALIFASMAGYGLAAADSFAYGLGIGLAGVVFAAVAAVCTQISEHGRTAAGTAFLVVGVLFMARVVGDVSEPGGNALSWLSPFAWVQQARPFDGLEWWPLALYPAAAAVLFAVAHTLAGRRDLGAGLVATRPGPSGAGPLLRGMFALHLHQQRGAVLTWSAAVFVLALSFGTLAPEVESMIDSNPDLAVILGGDTDDLVGGFLGTIGLYVLMGAGAFGALSVLRTRAEESAGRAEMVLATAVGRTRWMGTALLVAAAATALVTVVGGLGLGLGAAVTLEDGGWAGRMVEASLAGLPAALAFGALVALLFGTVPRWIPLVWVWLGYSVFATMLGALLGLPDAAMRASAFEILPALPMDGFETAPFLLFLGAVLVAGAAGLAGFGRRDLVTA</sequence>
<name>A0ABR9P7V7_9ACTN</name>
<feature type="transmembrane region" description="Helical" evidence="1">
    <location>
        <begin position="394"/>
        <end position="420"/>
    </location>
</feature>
<evidence type="ECO:0000256" key="1">
    <source>
        <dbReference type="SAM" id="Phobius"/>
    </source>
</evidence>
<keyword evidence="3" id="KW-1185">Reference proteome</keyword>